<gene>
    <name evidence="1" type="ORF">HPB49_020053</name>
</gene>
<keyword evidence="2" id="KW-1185">Reference proteome</keyword>
<proteinExistence type="predicted"/>
<dbReference type="EMBL" id="CM023470">
    <property type="protein sequence ID" value="KAH7980912.1"/>
    <property type="molecule type" value="Genomic_DNA"/>
</dbReference>
<name>A0ACB8E2B3_DERSI</name>
<dbReference type="Proteomes" id="UP000821865">
    <property type="component" value="Chromosome 1"/>
</dbReference>
<organism evidence="1 2">
    <name type="scientific">Dermacentor silvarum</name>
    <name type="common">Tick</name>
    <dbReference type="NCBI Taxonomy" id="543639"/>
    <lineage>
        <taxon>Eukaryota</taxon>
        <taxon>Metazoa</taxon>
        <taxon>Ecdysozoa</taxon>
        <taxon>Arthropoda</taxon>
        <taxon>Chelicerata</taxon>
        <taxon>Arachnida</taxon>
        <taxon>Acari</taxon>
        <taxon>Parasitiformes</taxon>
        <taxon>Ixodida</taxon>
        <taxon>Ixodoidea</taxon>
        <taxon>Ixodidae</taxon>
        <taxon>Rhipicephalinae</taxon>
        <taxon>Dermacentor</taxon>
    </lineage>
</organism>
<comment type="caution">
    <text evidence="1">The sequence shown here is derived from an EMBL/GenBank/DDBJ whole genome shotgun (WGS) entry which is preliminary data.</text>
</comment>
<accession>A0ACB8E2B3</accession>
<protein>
    <submittedName>
        <fullName evidence="1">Uncharacterized protein</fullName>
    </submittedName>
</protein>
<reference evidence="1" key="1">
    <citation type="submission" date="2020-05" db="EMBL/GenBank/DDBJ databases">
        <title>Large-scale comparative analyses of tick genomes elucidate their genetic diversity and vector capacities.</title>
        <authorList>
            <person name="Jia N."/>
            <person name="Wang J."/>
            <person name="Shi W."/>
            <person name="Du L."/>
            <person name="Sun Y."/>
            <person name="Zhan W."/>
            <person name="Jiang J."/>
            <person name="Wang Q."/>
            <person name="Zhang B."/>
            <person name="Ji P."/>
            <person name="Sakyi L.B."/>
            <person name="Cui X."/>
            <person name="Yuan T."/>
            <person name="Jiang B."/>
            <person name="Yang W."/>
            <person name="Lam T.T.-Y."/>
            <person name="Chang Q."/>
            <person name="Ding S."/>
            <person name="Wang X."/>
            <person name="Zhu J."/>
            <person name="Ruan X."/>
            <person name="Zhao L."/>
            <person name="Wei J."/>
            <person name="Que T."/>
            <person name="Du C."/>
            <person name="Cheng J."/>
            <person name="Dai P."/>
            <person name="Han X."/>
            <person name="Huang E."/>
            <person name="Gao Y."/>
            <person name="Liu J."/>
            <person name="Shao H."/>
            <person name="Ye R."/>
            <person name="Li L."/>
            <person name="Wei W."/>
            <person name="Wang X."/>
            <person name="Wang C."/>
            <person name="Yang T."/>
            <person name="Huo Q."/>
            <person name="Li W."/>
            <person name="Guo W."/>
            <person name="Chen H."/>
            <person name="Zhou L."/>
            <person name="Ni X."/>
            <person name="Tian J."/>
            <person name="Zhou Y."/>
            <person name="Sheng Y."/>
            <person name="Liu T."/>
            <person name="Pan Y."/>
            <person name="Xia L."/>
            <person name="Li J."/>
            <person name="Zhao F."/>
            <person name="Cao W."/>
        </authorList>
    </citation>
    <scope>NUCLEOTIDE SEQUENCE</scope>
    <source>
        <strain evidence="1">Dsil-2018</strain>
    </source>
</reference>
<evidence type="ECO:0000313" key="1">
    <source>
        <dbReference type="EMBL" id="KAH7980912.1"/>
    </source>
</evidence>
<sequence>MPMQSYKVAKKIEVIQWHHENGKNVHQTSRHFKLDRKRIREWENNFDNLLQQNYGKAKLRRKPSNGAPVFSEYVDDALFEFFERERSAGWRAVSNRFLSEEAVKISKSMQFGNFVASSHYINRWKQRFGAAMRRATNESEKTPEEFSEVALNVRLTATKNGWMTSEKMQEWLSRVWGPNVDDVRRLLVLD</sequence>
<evidence type="ECO:0000313" key="2">
    <source>
        <dbReference type="Proteomes" id="UP000821865"/>
    </source>
</evidence>